<organism evidence="2 3">
    <name type="scientific">Toxoplasma gondii VAND</name>
    <dbReference type="NCBI Taxonomy" id="933077"/>
    <lineage>
        <taxon>Eukaryota</taxon>
        <taxon>Sar</taxon>
        <taxon>Alveolata</taxon>
        <taxon>Apicomplexa</taxon>
        <taxon>Conoidasida</taxon>
        <taxon>Coccidia</taxon>
        <taxon>Eucoccidiorida</taxon>
        <taxon>Eimeriorina</taxon>
        <taxon>Sarcocystidae</taxon>
        <taxon>Toxoplasma</taxon>
    </lineage>
</organism>
<feature type="region of interest" description="Disordered" evidence="1">
    <location>
        <begin position="106"/>
        <end position="130"/>
    </location>
</feature>
<evidence type="ECO:0000256" key="1">
    <source>
        <dbReference type="SAM" id="MobiDB-lite"/>
    </source>
</evidence>
<dbReference type="EMBL" id="AEYJ02000200">
    <property type="protein sequence ID" value="KFH12024.1"/>
    <property type="molecule type" value="Genomic_DNA"/>
</dbReference>
<reference evidence="2 3" key="2">
    <citation type="journal article" date="2015" name="Eukaryot. Cell">
        <title>Genetic mapping reveals that sinefungin resistance in Toxoplasma gondii is controlled by a putative amino acid transporter locus that can be used as a negative selectable marker.</title>
        <authorList>
            <person name="Behnke M.S."/>
            <person name="Khan A."/>
            <person name="Sibley L.D."/>
        </authorList>
    </citation>
    <scope>NUCLEOTIDE SEQUENCE [LARGE SCALE GENOMIC DNA]</scope>
    <source>
        <strain evidence="2 3">VAND</strain>
    </source>
</reference>
<sequence length="165" mass="17442">MGPEEGSSRVASSPPSFFSSSLLFPALLPRPSKASAPTSSSPPAHPFDALRPATREDLFAFLSSLSPAADEKHAVLSSLASFASSCSSCANRCNQRLDAYRSFLSSLDSSSPVSPSTSPRSPEAPLEGRRAAAIAEEVEEQVDAWRRRCLTACARELSSQLPSSP</sequence>
<feature type="compositionally biased region" description="Low complexity" evidence="1">
    <location>
        <begin position="106"/>
        <end position="121"/>
    </location>
</feature>
<evidence type="ECO:0000313" key="2">
    <source>
        <dbReference type="EMBL" id="KFH12024.1"/>
    </source>
</evidence>
<proteinExistence type="predicted"/>
<gene>
    <name evidence="2" type="ORF">TGVAND_249325</name>
</gene>
<reference evidence="2 3" key="1">
    <citation type="submission" date="2014-08" db="EMBL/GenBank/DDBJ databases">
        <authorList>
            <person name="Sibley D."/>
            <person name="Venepally P."/>
            <person name="Karamycheva S."/>
            <person name="Hadjithomas M."/>
            <person name="Khan A."/>
            <person name="Brunk B."/>
            <person name="Roos D."/>
            <person name="Caler E."/>
            <person name="Lorenzi H."/>
        </authorList>
    </citation>
    <scope>NUCLEOTIDE SEQUENCE [LARGE SCALE GENOMIC DNA]</scope>
    <source>
        <strain evidence="2 3">VAND</strain>
    </source>
</reference>
<dbReference type="AlphaFoldDB" id="A0A086QHE2"/>
<name>A0A086QHE2_TOXGO</name>
<protein>
    <submittedName>
        <fullName evidence="2">Uncharacterized protein</fullName>
    </submittedName>
</protein>
<evidence type="ECO:0000313" key="3">
    <source>
        <dbReference type="Proteomes" id="UP000028840"/>
    </source>
</evidence>
<comment type="caution">
    <text evidence="2">The sequence shown here is derived from an EMBL/GenBank/DDBJ whole genome shotgun (WGS) entry which is preliminary data.</text>
</comment>
<dbReference type="Proteomes" id="UP000028840">
    <property type="component" value="Unassembled WGS sequence"/>
</dbReference>
<accession>A0A086QHE2</accession>
<dbReference type="VEuPathDB" id="ToxoDB:TGVAND_249325"/>